<dbReference type="AlphaFoldDB" id="A0A2P2NS32"/>
<dbReference type="EMBL" id="GGEC01064825">
    <property type="protein sequence ID" value="MBX45309.1"/>
    <property type="molecule type" value="Transcribed_RNA"/>
</dbReference>
<accession>A0A2P2NS32</accession>
<proteinExistence type="predicted"/>
<reference evidence="1" key="1">
    <citation type="submission" date="2018-02" db="EMBL/GenBank/DDBJ databases">
        <title>Rhizophora mucronata_Transcriptome.</title>
        <authorList>
            <person name="Meera S.P."/>
            <person name="Sreeshan A."/>
            <person name="Augustine A."/>
        </authorList>
    </citation>
    <scope>NUCLEOTIDE SEQUENCE</scope>
    <source>
        <tissue evidence="1">Leaf</tissue>
    </source>
</reference>
<evidence type="ECO:0000313" key="1">
    <source>
        <dbReference type="EMBL" id="MBX45309.1"/>
    </source>
</evidence>
<sequence>MKGDNAQMINFRNMVGLEINVIRTGLTG</sequence>
<protein>
    <submittedName>
        <fullName evidence="1">Uncharacterized protein</fullName>
    </submittedName>
</protein>
<organism evidence="1">
    <name type="scientific">Rhizophora mucronata</name>
    <name type="common">Asiatic mangrove</name>
    <dbReference type="NCBI Taxonomy" id="61149"/>
    <lineage>
        <taxon>Eukaryota</taxon>
        <taxon>Viridiplantae</taxon>
        <taxon>Streptophyta</taxon>
        <taxon>Embryophyta</taxon>
        <taxon>Tracheophyta</taxon>
        <taxon>Spermatophyta</taxon>
        <taxon>Magnoliopsida</taxon>
        <taxon>eudicotyledons</taxon>
        <taxon>Gunneridae</taxon>
        <taxon>Pentapetalae</taxon>
        <taxon>rosids</taxon>
        <taxon>fabids</taxon>
        <taxon>Malpighiales</taxon>
        <taxon>Rhizophoraceae</taxon>
        <taxon>Rhizophora</taxon>
    </lineage>
</organism>
<name>A0A2P2NS32_RHIMU</name>